<reference evidence="2 3" key="1">
    <citation type="submission" date="2023-01" db="EMBL/GenBank/DDBJ databases">
        <title>Analysis of 21 Apiospora genomes using comparative genomics revels a genus with tremendous synthesis potential of carbohydrate active enzymes and secondary metabolites.</title>
        <authorList>
            <person name="Sorensen T."/>
        </authorList>
    </citation>
    <scope>NUCLEOTIDE SEQUENCE [LARGE SCALE GENOMIC DNA]</scope>
    <source>
        <strain evidence="2 3">CBS 114990</strain>
    </source>
</reference>
<comment type="caution">
    <text evidence="2">The sequence shown here is derived from an EMBL/GenBank/DDBJ whole genome shotgun (WGS) entry which is preliminary data.</text>
</comment>
<dbReference type="EMBL" id="JAQQWN010000009">
    <property type="protein sequence ID" value="KAK8066109.1"/>
    <property type="molecule type" value="Genomic_DNA"/>
</dbReference>
<gene>
    <name evidence="2" type="ORF">PG997_012856</name>
</gene>
<keyword evidence="3" id="KW-1185">Reference proteome</keyword>
<protein>
    <submittedName>
        <fullName evidence="2">Uncharacterized protein</fullName>
    </submittedName>
</protein>
<dbReference type="Proteomes" id="UP001433268">
    <property type="component" value="Unassembled WGS sequence"/>
</dbReference>
<accession>A0ABR1V7Q9</accession>
<name>A0ABR1V7Q9_9PEZI</name>
<proteinExistence type="predicted"/>
<evidence type="ECO:0000256" key="1">
    <source>
        <dbReference type="SAM" id="MobiDB-lite"/>
    </source>
</evidence>
<sequence>MISSEVTDRACRPHVWQPLYVMGRGNPSSPGPGPFTISQQPAAQASPSDAVLQAALSGCPIFDGRGQPVSGATGRMWIYSPTFSFAFTNACQNQSAGWSATRYDVAMAPGCEFAYLWFYVV</sequence>
<organism evidence="2 3">
    <name type="scientific">Apiospora hydei</name>
    <dbReference type="NCBI Taxonomy" id="1337664"/>
    <lineage>
        <taxon>Eukaryota</taxon>
        <taxon>Fungi</taxon>
        <taxon>Dikarya</taxon>
        <taxon>Ascomycota</taxon>
        <taxon>Pezizomycotina</taxon>
        <taxon>Sordariomycetes</taxon>
        <taxon>Xylariomycetidae</taxon>
        <taxon>Amphisphaeriales</taxon>
        <taxon>Apiosporaceae</taxon>
        <taxon>Apiospora</taxon>
    </lineage>
</organism>
<dbReference type="RefSeq" id="XP_066662862.1">
    <property type="nucleotide sequence ID" value="XM_066817170.1"/>
</dbReference>
<feature type="region of interest" description="Disordered" evidence="1">
    <location>
        <begin position="23"/>
        <end position="46"/>
    </location>
</feature>
<dbReference type="GeneID" id="92050230"/>
<evidence type="ECO:0000313" key="2">
    <source>
        <dbReference type="EMBL" id="KAK8066109.1"/>
    </source>
</evidence>
<evidence type="ECO:0000313" key="3">
    <source>
        <dbReference type="Proteomes" id="UP001433268"/>
    </source>
</evidence>